<dbReference type="Proteomes" id="UP000247152">
    <property type="component" value="Unassembled WGS sequence"/>
</dbReference>
<dbReference type="AlphaFoldDB" id="A0A317U9E4"/>
<reference evidence="2 4" key="2">
    <citation type="submission" date="2018-12" db="EMBL/GenBank/DDBJ databases">
        <title>Legionella sp,whole genome shotgun sequence.</title>
        <authorList>
            <person name="Wu H."/>
        </authorList>
    </citation>
    <scope>NUCLEOTIDE SEQUENCE [LARGE SCALE GENOMIC DNA]</scope>
    <source>
        <strain evidence="2">Km489</strain>
        <strain evidence="4">km489</strain>
    </source>
</reference>
<reference evidence="1 3" key="1">
    <citation type="submission" date="2018-05" db="EMBL/GenBank/DDBJ databases">
        <title>Legionella qingyii sp.nov., whole genome shotgun sequence.</title>
        <authorList>
            <person name="Wu H."/>
            <person name="Zhu Q."/>
            <person name="Hu C."/>
        </authorList>
    </citation>
    <scope>NUCLEOTIDE SEQUENCE [LARGE SCALE GENOMIC DNA]</scope>
    <source>
        <strain evidence="1 3">HEB18</strain>
    </source>
</reference>
<sequence length="129" mass="14069">MSIADNIPQMEVKADPQAQAWARSARHVLTITCESIAETMLQANEVAKNQGNPVFCLPPGVQLNAFTLCELIQQTYKEISSQQSDKDSMTVSQVAWLGASKHYPCQQNTAAKNEMLHVSAALGQHAADK</sequence>
<accession>A0A317U9E4</accession>
<comment type="caution">
    <text evidence="1">The sequence shown here is derived from an EMBL/GenBank/DDBJ whole genome shotgun (WGS) entry which is preliminary data.</text>
</comment>
<dbReference type="EMBL" id="RZGX01000005">
    <property type="protein sequence ID" value="RUR24528.1"/>
    <property type="molecule type" value="Genomic_DNA"/>
</dbReference>
<protein>
    <submittedName>
        <fullName evidence="1">Phosphatase</fullName>
    </submittedName>
</protein>
<dbReference type="OrthoDB" id="5645148at2"/>
<name>A0A317U9E4_9GAMM</name>
<evidence type="ECO:0000313" key="4">
    <source>
        <dbReference type="Proteomes" id="UP000287374"/>
    </source>
</evidence>
<dbReference type="Proteomes" id="UP000287374">
    <property type="component" value="Unassembled WGS sequence"/>
</dbReference>
<gene>
    <name evidence="1" type="ORF">DGG96_04225</name>
    <name evidence="2" type="ORF">ELY20_05010</name>
</gene>
<dbReference type="EMBL" id="QHJG01000005">
    <property type="protein sequence ID" value="PWY57000.1"/>
    <property type="molecule type" value="Genomic_DNA"/>
</dbReference>
<keyword evidence="4" id="KW-1185">Reference proteome</keyword>
<evidence type="ECO:0000313" key="2">
    <source>
        <dbReference type="EMBL" id="RUR24528.1"/>
    </source>
</evidence>
<organism evidence="1 3">
    <name type="scientific">Legionella qingyii</name>
    <dbReference type="NCBI Taxonomy" id="2184757"/>
    <lineage>
        <taxon>Bacteria</taxon>
        <taxon>Pseudomonadati</taxon>
        <taxon>Pseudomonadota</taxon>
        <taxon>Gammaproteobacteria</taxon>
        <taxon>Legionellales</taxon>
        <taxon>Legionellaceae</taxon>
        <taxon>Legionella</taxon>
    </lineage>
</organism>
<evidence type="ECO:0000313" key="3">
    <source>
        <dbReference type="Proteomes" id="UP000247152"/>
    </source>
</evidence>
<evidence type="ECO:0000313" key="1">
    <source>
        <dbReference type="EMBL" id="PWY57000.1"/>
    </source>
</evidence>
<proteinExistence type="predicted"/>